<dbReference type="InterPro" id="IPR004358">
    <property type="entry name" value="Sig_transdc_His_kin-like_C"/>
</dbReference>
<dbReference type="RefSeq" id="WP_056116485.1">
    <property type="nucleotide sequence ID" value="NZ_CP073633.1"/>
</dbReference>
<dbReference type="GO" id="GO:0006355">
    <property type="term" value="P:regulation of DNA-templated transcription"/>
    <property type="evidence" value="ECO:0007669"/>
    <property type="project" value="InterPro"/>
</dbReference>
<dbReference type="PANTHER" id="PTHR43065:SF10">
    <property type="entry name" value="PEROXIDE STRESS-ACTIVATED HISTIDINE KINASE MAK3"/>
    <property type="match status" value="1"/>
</dbReference>
<keyword evidence="3" id="KW-0597">Phosphoprotein</keyword>
<comment type="catalytic activity">
    <reaction evidence="1">
        <text>ATP + protein L-histidine = ADP + protein N-phospho-L-histidine.</text>
        <dbReference type="EC" id="2.7.13.3"/>
    </reaction>
</comment>
<dbReference type="EMBL" id="CP073633">
    <property type="protein sequence ID" value="WHQ71384.1"/>
    <property type="molecule type" value="Genomic_DNA"/>
</dbReference>
<dbReference type="InterPro" id="IPR003594">
    <property type="entry name" value="HATPase_dom"/>
</dbReference>
<dbReference type="InterPro" id="IPR005467">
    <property type="entry name" value="His_kinase_dom"/>
</dbReference>
<protein>
    <recommendedName>
        <fullName evidence="2">histidine kinase</fullName>
        <ecNumber evidence="2">2.7.13.3</ecNumber>
    </recommendedName>
</protein>
<evidence type="ECO:0000256" key="3">
    <source>
        <dbReference type="ARBA" id="ARBA00022553"/>
    </source>
</evidence>
<dbReference type="SMART" id="SM00388">
    <property type="entry name" value="HisKA"/>
    <property type="match status" value="1"/>
</dbReference>
<dbReference type="InterPro" id="IPR035965">
    <property type="entry name" value="PAS-like_dom_sf"/>
</dbReference>
<dbReference type="GO" id="GO:0005524">
    <property type="term" value="F:ATP binding"/>
    <property type="evidence" value="ECO:0007669"/>
    <property type="project" value="UniProtKB-KW"/>
</dbReference>
<dbReference type="Gene3D" id="3.30.450.20">
    <property type="entry name" value="PAS domain"/>
    <property type="match status" value="1"/>
</dbReference>
<evidence type="ECO:0000256" key="7">
    <source>
        <dbReference type="ARBA" id="ARBA00022840"/>
    </source>
</evidence>
<proteinExistence type="predicted"/>
<keyword evidence="4" id="KW-0808">Transferase</keyword>
<dbReference type="InterPro" id="IPR003661">
    <property type="entry name" value="HisK_dim/P_dom"/>
</dbReference>
<dbReference type="GO" id="GO:0000155">
    <property type="term" value="F:phosphorelay sensor kinase activity"/>
    <property type="evidence" value="ECO:0007669"/>
    <property type="project" value="InterPro"/>
</dbReference>
<keyword evidence="7" id="KW-0067">ATP-binding</keyword>
<organism evidence="12 13">
    <name type="scientific">Methylorubrum extorquens</name>
    <name type="common">Methylobacterium dichloromethanicum</name>
    <name type="synonym">Methylobacterium extorquens</name>
    <dbReference type="NCBI Taxonomy" id="408"/>
    <lineage>
        <taxon>Bacteria</taxon>
        <taxon>Pseudomonadati</taxon>
        <taxon>Pseudomonadota</taxon>
        <taxon>Alphaproteobacteria</taxon>
        <taxon>Hyphomicrobiales</taxon>
        <taxon>Methylobacteriaceae</taxon>
        <taxon>Methylorubrum</taxon>
    </lineage>
</organism>
<keyword evidence="9" id="KW-0812">Transmembrane</keyword>
<dbReference type="PROSITE" id="PS50112">
    <property type="entry name" value="PAS"/>
    <property type="match status" value="1"/>
</dbReference>
<dbReference type="PANTHER" id="PTHR43065">
    <property type="entry name" value="SENSOR HISTIDINE KINASE"/>
    <property type="match status" value="1"/>
</dbReference>
<evidence type="ECO:0000256" key="6">
    <source>
        <dbReference type="ARBA" id="ARBA00022777"/>
    </source>
</evidence>
<evidence type="ECO:0000313" key="12">
    <source>
        <dbReference type="EMBL" id="WHQ71384.1"/>
    </source>
</evidence>
<feature type="transmembrane region" description="Helical" evidence="9">
    <location>
        <begin position="74"/>
        <end position="93"/>
    </location>
</feature>
<evidence type="ECO:0000259" key="10">
    <source>
        <dbReference type="PROSITE" id="PS50109"/>
    </source>
</evidence>
<dbReference type="Pfam" id="PF00989">
    <property type="entry name" value="PAS"/>
    <property type="match status" value="1"/>
</dbReference>
<dbReference type="SUPFAM" id="SSF55874">
    <property type="entry name" value="ATPase domain of HSP90 chaperone/DNA topoisomerase II/histidine kinase"/>
    <property type="match status" value="1"/>
</dbReference>
<dbReference type="InterPro" id="IPR036890">
    <property type="entry name" value="HATPase_C_sf"/>
</dbReference>
<dbReference type="Gene3D" id="3.30.565.10">
    <property type="entry name" value="Histidine kinase-like ATPase, C-terminal domain"/>
    <property type="match status" value="1"/>
</dbReference>
<keyword evidence="9" id="KW-0472">Membrane</keyword>
<evidence type="ECO:0000256" key="1">
    <source>
        <dbReference type="ARBA" id="ARBA00000085"/>
    </source>
</evidence>
<keyword evidence="5" id="KW-0547">Nucleotide-binding</keyword>
<dbReference type="PROSITE" id="PS50109">
    <property type="entry name" value="HIS_KIN"/>
    <property type="match status" value="1"/>
</dbReference>
<dbReference type="AlphaFoldDB" id="A0AAX3WMY7"/>
<dbReference type="Pfam" id="PF00512">
    <property type="entry name" value="HisKA"/>
    <property type="match status" value="1"/>
</dbReference>
<dbReference type="NCBIfam" id="TIGR00229">
    <property type="entry name" value="sensory_box"/>
    <property type="match status" value="1"/>
</dbReference>
<feature type="domain" description="PAS" evidence="11">
    <location>
        <begin position="101"/>
        <end position="169"/>
    </location>
</feature>
<sequence>MGLGLLAFALAAGIFVIDALTSLESAVAVLYVVVILLVARACERTGIIATAAGCLTLTAAGYLISHGISPVGSPLLRCLVSLIAIGIAAALVLQNQRAAAALAEKANLVELTHDAIIVRDRDGIITFWNRAAEAMYGWRRDEVLGKVSHELLATVFPTDRDTIDAELRRQGWWEGELVQTKSSGETIVVESRWAPQPDTGNGPPPVMETNTDVSGRKQAQERLLMLQTELTHVARVSTLGELTASIAHEINQPLTAIASSGDAALRWLKRDEPDLGEVTAALALISANAMRAGEIVSRIRTFLKKTPARRERLDLAETIGEAIRLVERELAHSRVTLRREFEPSLPRVYGNRVELQQVMINLMVNAIQAMTMIRNRPRLLTLRVERESDDHIRIEVIDSGNGVAQEAVEEVFRPFFTTKRRGMGMGLAICRSTIEAHGGQMWVSGHTEPGAAFHIRIPAIPGGGE</sequence>
<dbReference type="InterPro" id="IPR000014">
    <property type="entry name" value="PAS"/>
</dbReference>
<dbReference type="PRINTS" id="PR00344">
    <property type="entry name" value="BCTRLSENSOR"/>
</dbReference>
<dbReference type="Proteomes" id="UP001223720">
    <property type="component" value="Chromosome"/>
</dbReference>
<feature type="transmembrane region" description="Helical" evidence="9">
    <location>
        <begin position="6"/>
        <end position="39"/>
    </location>
</feature>
<dbReference type="SMART" id="SM00387">
    <property type="entry name" value="HATPase_c"/>
    <property type="match status" value="1"/>
</dbReference>
<dbReference type="CDD" id="cd00082">
    <property type="entry name" value="HisKA"/>
    <property type="match status" value="1"/>
</dbReference>
<evidence type="ECO:0000256" key="5">
    <source>
        <dbReference type="ARBA" id="ARBA00022741"/>
    </source>
</evidence>
<keyword evidence="9" id="KW-1133">Transmembrane helix</keyword>
<dbReference type="SUPFAM" id="SSF47384">
    <property type="entry name" value="Homodimeric domain of signal transducing histidine kinase"/>
    <property type="match status" value="1"/>
</dbReference>
<dbReference type="EC" id="2.7.13.3" evidence="2"/>
<feature type="domain" description="Histidine kinase" evidence="10">
    <location>
        <begin position="245"/>
        <end position="461"/>
    </location>
</feature>
<evidence type="ECO:0000256" key="8">
    <source>
        <dbReference type="ARBA" id="ARBA00023012"/>
    </source>
</evidence>
<dbReference type="InterPro" id="IPR036097">
    <property type="entry name" value="HisK_dim/P_sf"/>
</dbReference>
<keyword evidence="6" id="KW-0418">Kinase</keyword>
<dbReference type="SMART" id="SM00091">
    <property type="entry name" value="PAS"/>
    <property type="match status" value="1"/>
</dbReference>
<dbReference type="CDD" id="cd00130">
    <property type="entry name" value="PAS"/>
    <property type="match status" value="1"/>
</dbReference>
<dbReference type="Gene3D" id="1.10.287.130">
    <property type="match status" value="1"/>
</dbReference>
<evidence type="ECO:0000256" key="9">
    <source>
        <dbReference type="SAM" id="Phobius"/>
    </source>
</evidence>
<dbReference type="SUPFAM" id="SSF55785">
    <property type="entry name" value="PYP-like sensor domain (PAS domain)"/>
    <property type="match status" value="1"/>
</dbReference>
<keyword evidence="8" id="KW-0902">Two-component regulatory system</keyword>
<evidence type="ECO:0000313" key="13">
    <source>
        <dbReference type="Proteomes" id="UP001223720"/>
    </source>
</evidence>
<reference evidence="12" key="1">
    <citation type="journal article" date="2022" name="Biotechnol. Bioprocess Eng.">
        <title>Pan-genome Analysis Reveals Comparative Genomic Features of Central Metabolic Pathways in Methylorubrum extorquens.</title>
        <authorList>
            <person name="Lee G.M."/>
            <person name="Scott-Nevros Z.K."/>
            <person name="Lee S.-M."/>
            <person name="Kim D."/>
        </authorList>
    </citation>
    <scope>NUCLEOTIDE SEQUENCE</scope>
    <source>
        <strain evidence="12">ATCC 55366</strain>
    </source>
</reference>
<evidence type="ECO:0000256" key="4">
    <source>
        <dbReference type="ARBA" id="ARBA00022679"/>
    </source>
</evidence>
<feature type="transmembrane region" description="Helical" evidence="9">
    <location>
        <begin position="46"/>
        <end position="68"/>
    </location>
</feature>
<dbReference type="InterPro" id="IPR013767">
    <property type="entry name" value="PAS_fold"/>
</dbReference>
<evidence type="ECO:0000259" key="11">
    <source>
        <dbReference type="PROSITE" id="PS50112"/>
    </source>
</evidence>
<dbReference type="Pfam" id="PF02518">
    <property type="entry name" value="HATPase_c"/>
    <property type="match status" value="1"/>
</dbReference>
<accession>A0AAX3WMY7</accession>
<gene>
    <name evidence="12" type="ORF">KEC54_07445</name>
</gene>
<name>A0AAX3WMY7_METEX</name>
<evidence type="ECO:0000256" key="2">
    <source>
        <dbReference type="ARBA" id="ARBA00012438"/>
    </source>
</evidence>